<gene>
    <name evidence="1" type="primary">Necator_chrX.g21257</name>
    <name evidence="1" type="ORF">RB195_021096</name>
</gene>
<evidence type="ECO:0000313" key="2">
    <source>
        <dbReference type="Proteomes" id="UP001303046"/>
    </source>
</evidence>
<sequence>MKTRFSTIDVTAAVNDLKFMEGFRIVNVYDVDHKTYIIKMSSGPNKFFILFESGIRIHRAYHECEKASFPSNFSIKLRKHLNNRRLTKVNQVAMDRIVDLQIDEGERCVHVIVELYDKGNIVLTDSSYIILNILRQRADKDKDVKFSVNQNIRCLPVLSFLSCPLLNKSTICFITVTRKCH</sequence>
<dbReference type="PANTHER" id="PTHR15239:SF6">
    <property type="entry name" value="RIBOSOME QUALITY CONTROL COMPLEX SUBUNIT NEMF"/>
    <property type="match status" value="1"/>
</dbReference>
<protein>
    <submittedName>
        <fullName evidence="1">Uncharacterized protein</fullName>
    </submittedName>
</protein>
<dbReference type="Proteomes" id="UP001303046">
    <property type="component" value="Unassembled WGS sequence"/>
</dbReference>
<dbReference type="Gene3D" id="2.30.310.10">
    <property type="entry name" value="ibrinogen binding protein from staphylococcus aureus domain"/>
    <property type="match status" value="1"/>
</dbReference>
<reference evidence="1 2" key="1">
    <citation type="submission" date="2023-08" db="EMBL/GenBank/DDBJ databases">
        <title>A Necator americanus chromosomal reference genome.</title>
        <authorList>
            <person name="Ilik V."/>
            <person name="Petrzelkova K.J."/>
            <person name="Pardy F."/>
            <person name="Fuh T."/>
            <person name="Niatou-Singa F.S."/>
            <person name="Gouil Q."/>
            <person name="Baker L."/>
            <person name="Ritchie M.E."/>
            <person name="Jex A.R."/>
            <person name="Gazzola D."/>
            <person name="Li H."/>
            <person name="Toshio Fujiwara R."/>
            <person name="Zhan B."/>
            <person name="Aroian R.V."/>
            <person name="Pafco B."/>
            <person name="Schwarz E.M."/>
        </authorList>
    </citation>
    <scope>NUCLEOTIDE SEQUENCE [LARGE SCALE GENOMIC DNA]</scope>
    <source>
        <strain evidence="1 2">Aroian</strain>
        <tissue evidence="1">Whole animal</tissue>
    </source>
</reference>
<keyword evidence="2" id="KW-1185">Reference proteome</keyword>
<name>A0ABR1E9D1_NECAM</name>
<proteinExistence type="predicted"/>
<organism evidence="1 2">
    <name type="scientific">Necator americanus</name>
    <name type="common">Human hookworm</name>
    <dbReference type="NCBI Taxonomy" id="51031"/>
    <lineage>
        <taxon>Eukaryota</taxon>
        <taxon>Metazoa</taxon>
        <taxon>Ecdysozoa</taxon>
        <taxon>Nematoda</taxon>
        <taxon>Chromadorea</taxon>
        <taxon>Rhabditida</taxon>
        <taxon>Rhabditina</taxon>
        <taxon>Rhabditomorpha</taxon>
        <taxon>Strongyloidea</taxon>
        <taxon>Ancylostomatidae</taxon>
        <taxon>Bunostominae</taxon>
        <taxon>Necator</taxon>
    </lineage>
</organism>
<accession>A0ABR1E9D1</accession>
<dbReference type="EMBL" id="JAVFWL010000006">
    <property type="protein sequence ID" value="KAK6759289.1"/>
    <property type="molecule type" value="Genomic_DNA"/>
</dbReference>
<evidence type="ECO:0000313" key="1">
    <source>
        <dbReference type="EMBL" id="KAK6759289.1"/>
    </source>
</evidence>
<dbReference type="InterPro" id="IPR051608">
    <property type="entry name" value="RQC_Subunit_NEMF"/>
</dbReference>
<comment type="caution">
    <text evidence="1">The sequence shown here is derived from an EMBL/GenBank/DDBJ whole genome shotgun (WGS) entry which is preliminary data.</text>
</comment>
<dbReference type="Pfam" id="PF05833">
    <property type="entry name" value="NFACT_N"/>
    <property type="match status" value="1"/>
</dbReference>
<dbReference type="PANTHER" id="PTHR15239">
    <property type="entry name" value="NUCLEAR EXPORT MEDIATOR FACTOR NEMF"/>
    <property type="match status" value="1"/>
</dbReference>